<dbReference type="Pfam" id="PF01593">
    <property type="entry name" value="Amino_oxidase"/>
    <property type="match status" value="1"/>
</dbReference>
<dbReference type="Proteomes" id="UP000756530">
    <property type="component" value="Unassembled WGS sequence"/>
</dbReference>
<dbReference type="InterPro" id="IPR050464">
    <property type="entry name" value="Zeta_carotene_desat/Oxidored"/>
</dbReference>
<dbReference type="PANTHER" id="PTHR42923:SF17">
    <property type="entry name" value="AMINE OXIDASE DOMAIN-CONTAINING PROTEIN"/>
    <property type="match status" value="1"/>
</dbReference>
<gene>
    <name evidence="2" type="ORF">KJP28_14530</name>
</gene>
<dbReference type="InterPro" id="IPR002937">
    <property type="entry name" value="Amino_oxidase"/>
</dbReference>
<dbReference type="PANTHER" id="PTHR42923">
    <property type="entry name" value="PROTOPORPHYRINOGEN OXIDASE"/>
    <property type="match status" value="1"/>
</dbReference>
<evidence type="ECO:0000313" key="2">
    <source>
        <dbReference type="EMBL" id="MBV7380145.1"/>
    </source>
</evidence>
<evidence type="ECO:0000259" key="1">
    <source>
        <dbReference type="Pfam" id="PF01593"/>
    </source>
</evidence>
<protein>
    <submittedName>
        <fullName evidence="2">FAD-dependent oxidoreductase</fullName>
    </submittedName>
</protein>
<organism evidence="2 3">
    <name type="scientific">Maritimibacter dapengensis</name>
    <dbReference type="NCBI Taxonomy" id="2836868"/>
    <lineage>
        <taxon>Bacteria</taxon>
        <taxon>Pseudomonadati</taxon>
        <taxon>Pseudomonadota</taxon>
        <taxon>Alphaproteobacteria</taxon>
        <taxon>Rhodobacterales</taxon>
        <taxon>Roseobacteraceae</taxon>
        <taxon>Maritimibacter</taxon>
    </lineage>
</organism>
<feature type="domain" description="Amine oxidase" evidence="1">
    <location>
        <begin position="20"/>
        <end position="294"/>
    </location>
</feature>
<accession>A0ABS6T579</accession>
<evidence type="ECO:0000313" key="3">
    <source>
        <dbReference type="Proteomes" id="UP000756530"/>
    </source>
</evidence>
<keyword evidence="3" id="KW-1185">Reference proteome</keyword>
<name>A0ABS6T579_9RHOB</name>
<dbReference type="EMBL" id="JAHUZE010000003">
    <property type="protein sequence ID" value="MBV7380145.1"/>
    <property type="molecule type" value="Genomic_DNA"/>
</dbReference>
<reference evidence="2 3" key="1">
    <citation type="submission" date="2021-05" db="EMBL/GenBank/DDBJ databases">
        <title>Culturable bacteria isolated from Daya Bay.</title>
        <authorList>
            <person name="Zheng W."/>
            <person name="Yu S."/>
            <person name="Huang Y."/>
        </authorList>
    </citation>
    <scope>NUCLEOTIDE SEQUENCE [LARGE SCALE GENOMIC DNA]</scope>
    <source>
        <strain evidence="2 3">DP4N28-5</strain>
    </source>
</reference>
<comment type="caution">
    <text evidence="2">The sequence shown here is derived from an EMBL/GenBank/DDBJ whole genome shotgun (WGS) entry which is preliminary data.</text>
</comment>
<dbReference type="RefSeq" id="WP_218393335.1">
    <property type="nucleotide sequence ID" value="NZ_JAHUZE010000003.1"/>
</dbReference>
<proteinExistence type="predicted"/>
<sequence>MSFDAPLTRTQRIAIIGGGVSGLAAAYTLGATHDVTLFEAEPRLGGHARTKMAGRNGDQPVDTGFIVFNYETYPHFTRMLDALDVPVAKSNMSFGATVDGGAMEYSLQSLNAIFGQRRNIARPRFVKMIRDLTKFNAEAEAHADDDDMTIADLVDKMRLGQWFERYYLMPMCGAIWSTSTDEIRGFPAKSLVNFFRNHALLGWQQHQWMTIDGGSVEYVRRLTDNLRAKGVDLRPATPIEAVTRLAGAAQVKPYGQAPEIYDHVIFATHSDDALKLLKDPTSAESAALGNLNYQDNEVILHADVTQMPRRKLCWSSWNYQADTRAARDQIGVTYWMNRLQNIPEDDPLFITLNPAESIREDLIYDRANFRHPVFDRAALRAQHALREMQGENNTWFAGAYTRYGFHEDGFASGVAIADALSPANMLVAAE</sequence>